<dbReference type="PANTHER" id="PTHR35604">
    <property type="entry name" value="TRANSPOSASE INSH FOR INSERTION SEQUENCE ELEMENT IS5A-RELATED"/>
    <property type="match status" value="1"/>
</dbReference>
<sequence length="174" mass="18719">MFNETVEAAHTRGYLSGEHFSVDGTLIQAWAGHKSFVRKNKSNDDTPDGGTRERENWHGEKRSNETHESSTDSQAKLFRKSRRTGALLCYIGHLLTDNRHGLVVNAQVTQASGTAERDAAAAMLAHAAQLAGVPITVGVVPAHSGGLQPHTYAYARGQSGVEAQIGEENGIRST</sequence>
<evidence type="ECO:0000313" key="3">
    <source>
        <dbReference type="Proteomes" id="UP000237381"/>
    </source>
</evidence>
<dbReference type="AlphaFoldDB" id="A0A2S4LTV7"/>
<keyword evidence="3" id="KW-1185">Reference proteome</keyword>
<feature type="region of interest" description="Disordered" evidence="1">
    <location>
        <begin position="38"/>
        <end position="77"/>
    </location>
</feature>
<protein>
    <recommendedName>
        <fullName evidence="4">DDE family transposase</fullName>
    </recommendedName>
</protein>
<evidence type="ECO:0008006" key="4">
    <source>
        <dbReference type="Google" id="ProtNLM"/>
    </source>
</evidence>
<gene>
    <name evidence="2" type="ORF">B0G62_1294</name>
</gene>
<evidence type="ECO:0000313" key="2">
    <source>
        <dbReference type="EMBL" id="POR45779.1"/>
    </source>
</evidence>
<proteinExistence type="predicted"/>
<comment type="caution">
    <text evidence="2">The sequence shown here is derived from an EMBL/GenBank/DDBJ whole genome shotgun (WGS) entry which is preliminary data.</text>
</comment>
<organism evidence="2 3">
    <name type="scientific">Paraburkholderia eburnea</name>
    <dbReference type="NCBI Taxonomy" id="1189126"/>
    <lineage>
        <taxon>Bacteria</taxon>
        <taxon>Pseudomonadati</taxon>
        <taxon>Pseudomonadota</taxon>
        <taxon>Betaproteobacteria</taxon>
        <taxon>Burkholderiales</taxon>
        <taxon>Burkholderiaceae</taxon>
        <taxon>Paraburkholderia</taxon>
    </lineage>
</organism>
<feature type="compositionally biased region" description="Basic and acidic residues" evidence="1">
    <location>
        <begin position="50"/>
        <end position="70"/>
    </location>
</feature>
<reference evidence="2 3" key="1">
    <citation type="submission" date="2018-01" db="EMBL/GenBank/DDBJ databases">
        <title>Genomic Encyclopedia of Type Strains, Phase III (KMG-III): the genomes of soil and plant-associated and newly described type strains.</title>
        <authorList>
            <person name="Whitman W."/>
        </authorList>
    </citation>
    <scope>NUCLEOTIDE SEQUENCE [LARGE SCALE GENOMIC DNA]</scope>
    <source>
        <strain evidence="2 3">JCM 18070</strain>
    </source>
</reference>
<dbReference type="EMBL" id="PQGA01000029">
    <property type="protein sequence ID" value="POR45779.1"/>
    <property type="molecule type" value="Genomic_DNA"/>
</dbReference>
<dbReference type="PANTHER" id="PTHR35604:SF2">
    <property type="entry name" value="TRANSPOSASE INSH FOR INSERTION SEQUENCE ELEMENT IS5A-RELATED"/>
    <property type="match status" value="1"/>
</dbReference>
<accession>A0A2S4LTV7</accession>
<dbReference type="Proteomes" id="UP000237381">
    <property type="component" value="Unassembled WGS sequence"/>
</dbReference>
<name>A0A2S4LTV7_9BURK</name>
<evidence type="ECO:0000256" key="1">
    <source>
        <dbReference type="SAM" id="MobiDB-lite"/>
    </source>
</evidence>